<dbReference type="EMBL" id="FWPT01000010">
    <property type="protein sequence ID" value="SMA49959.1"/>
    <property type="molecule type" value="Genomic_DNA"/>
</dbReference>
<evidence type="ECO:0000313" key="2">
    <source>
        <dbReference type="Proteomes" id="UP000196573"/>
    </source>
</evidence>
<name>A0A1X7APF1_9GAMM</name>
<dbReference type="AlphaFoldDB" id="A0A1X7APF1"/>
<reference evidence="1 2" key="1">
    <citation type="submission" date="2017-03" db="EMBL/GenBank/DDBJ databases">
        <authorList>
            <person name="Afonso C.L."/>
            <person name="Miller P.J."/>
            <person name="Scott M.A."/>
            <person name="Spackman E."/>
            <person name="Goraichik I."/>
            <person name="Dimitrov K.M."/>
            <person name="Suarez D.L."/>
            <person name="Swayne D.E."/>
        </authorList>
    </citation>
    <scope>NUCLEOTIDE SEQUENCE [LARGE SCALE GENOMIC DNA]</scope>
    <source>
        <strain evidence="1">SB41UT1</strain>
    </source>
</reference>
<accession>A0A1X7APF1</accession>
<proteinExistence type="predicted"/>
<dbReference type="Proteomes" id="UP000196573">
    <property type="component" value="Unassembled WGS sequence"/>
</dbReference>
<organism evidence="1 2">
    <name type="scientific">Parendozoicomonas haliclonae</name>
    <dbReference type="NCBI Taxonomy" id="1960125"/>
    <lineage>
        <taxon>Bacteria</taxon>
        <taxon>Pseudomonadati</taxon>
        <taxon>Pseudomonadota</taxon>
        <taxon>Gammaproteobacteria</taxon>
        <taxon>Oceanospirillales</taxon>
        <taxon>Endozoicomonadaceae</taxon>
        <taxon>Parendozoicomonas</taxon>
    </lineage>
</organism>
<gene>
    <name evidence="1" type="ORF">EHSB41UT_03750</name>
</gene>
<keyword evidence="2" id="KW-1185">Reference proteome</keyword>
<protein>
    <submittedName>
        <fullName evidence="1">Uncharacterized protein</fullName>
    </submittedName>
</protein>
<sequence length="114" mass="11950">MAGNRQTIGIGQGGGVGNGAAIFTGGRCRGQRDCHFILIIRDRGDHFLLAERQVLKLAASGDAGNAVGHRIPVLDPNIITIDGPIHRATGGTGLNSYLLLVGQRDGQTIVVINR</sequence>
<evidence type="ECO:0000313" key="1">
    <source>
        <dbReference type="EMBL" id="SMA49959.1"/>
    </source>
</evidence>